<organism evidence="1 2">
    <name type="scientific">Undibacterium terreum</name>
    <dbReference type="NCBI Taxonomy" id="1224302"/>
    <lineage>
        <taxon>Bacteria</taxon>
        <taxon>Pseudomonadati</taxon>
        <taxon>Pseudomonadota</taxon>
        <taxon>Betaproteobacteria</taxon>
        <taxon>Burkholderiales</taxon>
        <taxon>Oxalobacteraceae</taxon>
        <taxon>Undibacterium</taxon>
    </lineage>
</organism>
<reference evidence="1" key="2">
    <citation type="submission" date="2020-09" db="EMBL/GenBank/DDBJ databases">
        <authorList>
            <person name="Sun Q."/>
            <person name="Zhou Y."/>
        </authorList>
    </citation>
    <scope>NUCLEOTIDE SEQUENCE</scope>
    <source>
        <strain evidence="1">CGMCC 1.10998</strain>
    </source>
</reference>
<dbReference type="AlphaFoldDB" id="A0A916U7F8"/>
<dbReference type="Proteomes" id="UP000637423">
    <property type="component" value="Unassembled WGS sequence"/>
</dbReference>
<sequence>MRHEQESDRFGVPLSNLQAAEKWCKTYDKKPCHVPSRKEVANLAPKKITAMLITWMCDSPTEIIPSRAQIAEVKAVLQARPDADKLSALITMCNNYISGD</sequence>
<comment type="caution">
    <text evidence="1">The sequence shown here is derived from an EMBL/GenBank/DDBJ whole genome shotgun (WGS) entry which is preliminary data.</text>
</comment>
<reference evidence="1" key="1">
    <citation type="journal article" date="2014" name="Int. J. Syst. Evol. Microbiol.">
        <title>Complete genome sequence of Corynebacterium casei LMG S-19264T (=DSM 44701T), isolated from a smear-ripened cheese.</title>
        <authorList>
            <consortium name="US DOE Joint Genome Institute (JGI-PGF)"/>
            <person name="Walter F."/>
            <person name="Albersmeier A."/>
            <person name="Kalinowski J."/>
            <person name="Ruckert C."/>
        </authorList>
    </citation>
    <scope>NUCLEOTIDE SEQUENCE</scope>
    <source>
        <strain evidence="1">CGMCC 1.10998</strain>
    </source>
</reference>
<gene>
    <name evidence="1" type="ORF">GCM10011396_05370</name>
</gene>
<evidence type="ECO:0000313" key="2">
    <source>
        <dbReference type="Proteomes" id="UP000637423"/>
    </source>
</evidence>
<proteinExistence type="predicted"/>
<keyword evidence="2" id="KW-1185">Reference proteome</keyword>
<dbReference type="RefSeq" id="WP_229750877.1">
    <property type="nucleotide sequence ID" value="NZ_BMED01000001.1"/>
</dbReference>
<protein>
    <submittedName>
        <fullName evidence="1">Uncharacterized protein</fullName>
    </submittedName>
</protein>
<dbReference type="EMBL" id="BMED01000001">
    <property type="protein sequence ID" value="GGC61327.1"/>
    <property type="molecule type" value="Genomic_DNA"/>
</dbReference>
<evidence type="ECO:0000313" key="1">
    <source>
        <dbReference type="EMBL" id="GGC61327.1"/>
    </source>
</evidence>
<accession>A0A916U7F8</accession>
<name>A0A916U7F8_9BURK</name>